<dbReference type="EMBL" id="ML122311">
    <property type="protein sequence ID" value="RPD54031.1"/>
    <property type="molecule type" value="Genomic_DNA"/>
</dbReference>
<keyword evidence="1" id="KW-0472">Membrane</keyword>
<protein>
    <recommendedName>
        <fullName evidence="5">TRP C-terminal domain-containing protein</fullName>
    </recommendedName>
</protein>
<feature type="transmembrane region" description="Helical" evidence="1">
    <location>
        <begin position="114"/>
        <end position="133"/>
    </location>
</feature>
<evidence type="ECO:0000313" key="3">
    <source>
        <dbReference type="EMBL" id="RPD54031.1"/>
    </source>
</evidence>
<feature type="transmembrane region" description="Helical" evidence="1">
    <location>
        <begin position="240"/>
        <end position="262"/>
    </location>
</feature>
<accession>A0A5C2RS99</accession>
<feature type="transmembrane region" description="Helical" evidence="1">
    <location>
        <begin position="411"/>
        <end position="436"/>
    </location>
</feature>
<dbReference type="Proteomes" id="UP000313359">
    <property type="component" value="Unassembled WGS sequence"/>
</dbReference>
<sequence length="574" mass="62117">MRQDHPQITGIFLCLLALALRTSATNFEQCIADIRSGAWGITGGTDSHGHPVSNISEANAITYALCVRACGKSPEPFDWPAFYQQFSSWLLPYFALLSQLPFGAESRLSNLSSVLLTVGSPTLAAYSLALTALNRRWVTRRFRTFSYPNAKHAAAILGDLQGVPVRIAYEDGLFPSLVVLHQNDEWWRELSMGLKHSSPWSIAAVTSMGWVVVAYILTIIDSFTPIQPDVSPPFRPLGILNLFGKGVGFVWLWLLPIVYGWIQVSPICDTDRLQRLFNHADLYTYVATSGSAEVVKATSTSSLRGLTSSGHAGEPYADIALADSQLCAPVFNYARAFSWSATVEDIAAAFASASWKARARIPVSGDVSWVPSGATPHPSNRTGSLQEVLQYCGSPPSDARTRSSLKVYERVVVASLAALSLQWGTTGAAILVVYFAPTVGLGCESGAFLVYGVISTVVWMLMLSSSILAHHAHPRPHRADLRDVDGATHVASTLAVILRRMGKILASLNTAWIIAANIAQFSNFFNRCWCNSCALSLGSRAFNSGWIGGIVLATGCALSLVSFIHILLDPMMSD</sequence>
<name>A0A5C2RS99_9APHY</name>
<reference evidence="3" key="1">
    <citation type="journal article" date="2018" name="Genome Biol. Evol.">
        <title>Genomics and development of Lentinus tigrinus, a white-rot wood-decaying mushroom with dimorphic fruiting bodies.</title>
        <authorList>
            <person name="Wu B."/>
            <person name="Xu Z."/>
            <person name="Knudson A."/>
            <person name="Carlson A."/>
            <person name="Chen N."/>
            <person name="Kovaka S."/>
            <person name="LaButti K."/>
            <person name="Lipzen A."/>
            <person name="Pennachio C."/>
            <person name="Riley R."/>
            <person name="Schakwitz W."/>
            <person name="Umezawa K."/>
            <person name="Ohm R.A."/>
            <person name="Grigoriev I.V."/>
            <person name="Nagy L.G."/>
            <person name="Gibbons J."/>
            <person name="Hibbett D."/>
        </authorList>
    </citation>
    <scope>NUCLEOTIDE SEQUENCE [LARGE SCALE GENOMIC DNA]</scope>
    <source>
        <strain evidence="3">ALCF2SS1-6</strain>
    </source>
</reference>
<feature type="transmembrane region" description="Helical" evidence="1">
    <location>
        <begin position="545"/>
        <end position="568"/>
    </location>
</feature>
<feature type="signal peptide" evidence="2">
    <location>
        <begin position="1"/>
        <end position="24"/>
    </location>
</feature>
<organism evidence="3 4">
    <name type="scientific">Lentinus tigrinus ALCF2SS1-6</name>
    <dbReference type="NCBI Taxonomy" id="1328759"/>
    <lineage>
        <taxon>Eukaryota</taxon>
        <taxon>Fungi</taxon>
        <taxon>Dikarya</taxon>
        <taxon>Basidiomycota</taxon>
        <taxon>Agaricomycotina</taxon>
        <taxon>Agaricomycetes</taxon>
        <taxon>Polyporales</taxon>
        <taxon>Polyporaceae</taxon>
        <taxon>Lentinus</taxon>
    </lineage>
</organism>
<feature type="transmembrane region" description="Helical" evidence="1">
    <location>
        <begin position="504"/>
        <end position="525"/>
    </location>
</feature>
<evidence type="ECO:0008006" key="5">
    <source>
        <dbReference type="Google" id="ProtNLM"/>
    </source>
</evidence>
<keyword evidence="2" id="KW-0732">Signal</keyword>
<evidence type="ECO:0000256" key="1">
    <source>
        <dbReference type="SAM" id="Phobius"/>
    </source>
</evidence>
<dbReference type="OrthoDB" id="5392263at2759"/>
<feature type="transmembrane region" description="Helical" evidence="1">
    <location>
        <begin position="200"/>
        <end position="220"/>
    </location>
</feature>
<keyword evidence="1" id="KW-1133">Transmembrane helix</keyword>
<keyword evidence="4" id="KW-1185">Reference proteome</keyword>
<gene>
    <name evidence="3" type="ORF">L227DRAFT_596119</name>
</gene>
<dbReference type="AlphaFoldDB" id="A0A5C2RS99"/>
<feature type="transmembrane region" description="Helical" evidence="1">
    <location>
        <begin position="448"/>
        <end position="469"/>
    </location>
</feature>
<feature type="chain" id="PRO_5022967147" description="TRP C-terminal domain-containing protein" evidence="2">
    <location>
        <begin position="25"/>
        <end position="574"/>
    </location>
</feature>
<keyword evidence="1" id="KW-0812">Transmembrane</keyword>
<evidence type="ECO:0000313" key="4">
    <source>
        <dbReference type="Proteomes" id="UP000313359"/>
    </source>
</evidence>
<dbReference type="STRING" id="1328759.A0A5C2RS99"/>
<evidence type="ECO:0000256" key="2">
    <source>
        <dbReference type="SAM" id="SignalP"/>
    </source>
</evidence>
<proteinExistence type="predicted"/>